<keyword evidence="4" id="KW-1185">Reference proteome</keyword>
<feature type="region of interest" description="Disordered" evidence="1">
    <location>
        <begin position="162"/>
        <end position="218"/>
    </location>
</feature>
<feature type="transmembrane region" description="Helical" evidence="2">
    <location>
        <begin position="38"/>
        <end position="66"/>
    </location>
</feature>
<reference evidence="3 4" key="1">
    <citation type="submission" date="2019-07" db="EMBL/GenBank/DDBJ databases">
        <title>Lentzea xizangensis sp. nov., isolated from Qinghai-Tibetan Plateau Soils.</title>
        <authorList>
            <person name="Huang J."/>
        </authorList>
    </citation>
    <scope>NUCLEOTIDE SEQUENCE [LARGE SCALE GENOMIC DNA]</scope>
    <source>
        <strain evidence="3 4">FXJ1.1311</strain>
    </source>
</reference>
<gene>
    <name evidence="3" type="ORF">FKR81_27315</name>
</gene>
<feature type="transmembrane region" description="Helical" evidence="2">
    <location>
        <begin position="103"/>
        <end position="127"/>
    </location>
</feature>
<feature type="compositionally biased region" description="Pro residues" evidence="1">
    <location>
        <begin position="167"/>
        <end position="187"/>
    </location>
</feature>
<dbReference type="PRINTS" id="PR00239">
    <property type="entry name" value="RHODOPSNTAIL"/>
</dbReference>
<feature type="compositionally biased region" description="Low complexity" evidence="1">
    <location>
        <begin position="208"/>
        <end position="218"/>
    </location>
</feature>
<organism evidence="3 4">
    <name type="scientific">Lentzea tibetensis</name>
    <dbReference type="NCBI Taxonomy" id="2591470"/>
    <lineage>
        <taxon>Bacteria</taxon>
        <taxon>Bacillati</taxon>
        <taxon>Actinomycetota</taxon>
        <taxon>Actinomycetes</taxon>
        <taxon>Pseudonocardiales</taxon>
        <taxon>Pseudonocardiaceae</taxon>
        <taxon>Lentzea</taxon>
    </lineage>
</organism>
<name>A0A563EMT9_9PSEU</name>
<feature type="transmembrane region" description="Helical" evidence="2">
    <location>
        <begin position="72"/>
        <end position="96"/>
    </location>
</feature>
<proteinExistence type="predicted"/>
<feature type="region of interest" description="Disordered" evidence="1">
    <location>
        <begin position="1"/>
        <end position="31"/>
    </location>
</feature>
<protein>
    <submittedName>
        <fullName evidence="3">Uncharacterized protein</fullName>
    </submittedName>
</protein>
<keyword evidence="2" id="KW-0812">Transmembrane</keyword>
<feature type="compositionally biased region" description="Pro residues" evidence="1">
    <location>
        <begin position="1"/>
        <end position="12"/>
    </location>
</feature>
<feature type="transmembrane region" description="Helical" evidence="2">
    <location>
        <begin position="133"/>
        <end position="153"/>
    </location>
</feature>
<evidence type="ECO:0000313" key="3">
    <source>
        <dbReference type="EMBL" id="TWP48638.1"/>
    </source>
</evidence>
<dbReference type="EMBL" id="VOBR01000019">
    <property type="protein sequence ID" value="TWP48638.1"/>
    <property type="molecule type" value="Genomic_DNA"/>
</dbReference>
<comment type="caution">
    <text evidence="3">The sequence shown here is derived from an EMBL/GenBank/DDBJ whole genome shotgun (WGS) entry which is preliminary data.</text>
</comment>
<sequence length="218" mass="22209">MSYPQQPYPQQPQPHWQGQGPGPGFPPKQASGGTTTAAAILALLSGLISGFFLVSSLIAISGYVGIAVDHPVFWISFGGQGIAVLLLLVGAIMLFARAGAGRFLVVAGVVIKLGLVVWSFIGVSGIVVARLPLIGLITLLLGIIAAVLAILPSTAAHIAAKKKGPQGFPPQGPPPGFPPQGPPPYGMPPQQGMPPQGMPPQGMPPQGYPQTGYGPPPG</sequence>
<accession>A0A563EMT9</accession>
<keyword evidence="2" id="KW-1133">Transmembrane helix</keyword>
<dbReference type="AlphaFoldDB" id="A0A563EMT9"/>
<dbReference type="Proteomes" id="UP000316639">
    <property type="component" value="Unassembled WGS sequence"/>
</dbReference>
<keyword evidence="2" id="KW-0472">Membrane</keyword>
<evidence type="ECO:0000256" key="1">
    <source>
        <dbReference type="SAM" id="MobiDB-lite"/>
    </source>
</evidence>
<dbReference type="RefSeq" id="WP_146355907.1">
    <property type="nucleotide sequence ID" value="NZ_VOBR01000019.1"/>
</dbReference>
<evidence type="ECO:0000313" key="4">
    <source>
        <dbReference type="Proteomes" id="UP000316639"/>
    </source>
</evidence>
<feature type="compositionally biased region" description="Pro residues" evidence="1">
    <location>
        <begin position="196"/>
        <end position="207"/>
    </location>
</feature>
<evidence type="ECO:0000256" key="2">
    <source>
        <dbReference type="SAM" id="Phobius"/>
    </source>
</evidence>